<dbReference type="SUPFAM" id="SSF103473">
    <property type="entry name" value="MFS general substrate transporter"/>
    <property type="match status" value="1"/>
</dbReference>
<dbReference type="Proteomes" id="UP001465976">
    <property type="component" value="Unassembled WGS sequence"/>
</dbReference>
<evidence type="ECO:0000256" key="1">
    <source>
        <dbReference type="ARBA" id="ARBA00004141"/>
    </source>
</evidence>
<evidence type="ECO:0000313" key="8">
    <source>
        <dbReference type="EMBL" id="KAL0565509.1"/>
    </source>
</evidence>
<evidence type="ECO:0000256" key="3">
    <source>
        <dbReference type="ARBA" id="ARBA00022692"/>
    </source>
</evidence>
<feature type="region of interest" description="Disordered" evidence="6">
    <location>
        <begin position="307"/>
        <end position="326"/>
    </location>
</feature>
<feature type="transmembrane region" description="Helical" evidence="7">
    <location>
        <begin position="151"/>
        <end position="175"/>
    </location>
</feature>
<keyword evidence="9" id="KW-1185">Reference proteome</keyword>
<proteinExistence type="predicted"/>
<evidence type="ECO:0000256" key="4">
    <source>
        <dbReference type="ARBA" id="ARBA00022989"/>
    </source>
</evidence>
<feature type="transmembrane region" description="Helical" evidence="7">
    <location>
        <begin position="243"/>
        <end position="262"/>
    </location>
</feature>
<dbReference type="Pfam" id="PF07690">
    <property type="entry name" value="MFS_1"/>
    <property type="match status" value="1"/>
</dbReference>
<evidence type="ECO:0000256" key="6">
    <source>
        <dbReference type="SAM" id="MobiDB-lite"/>
    </source>
</evidence>
<dbReference type="InterPro" id="IPR036259">
    <property type="entry name" value="MFS_trans_sf"/>
</dbReference>
<feature type="transmembrane region" description="Helical" evidence="7">
    <location>
        <begin position="274"/>
        <end position="298"/>
    </location>
</feature>
<gene>
    <name evidence="8" type="primary">TNA1_1</name>
    <name evidence="8" type="ORF">V5O48_016519</name>
</gene>
<evidence type="ECO:0000256" key="5">
    <source>
        <dbReference type="ARBA" id="ARBA00023136"/>
    </source>
</evidence>
<comment type="subcellular location">
    <subcellularLocation>
        <location evidence="1">Membrane</location>
        <topology evidence="1">Multi-pass membrane protein</topology>
    </subcellularLocation>
</comment>
<keyword evidence="2" id="KW-0813">Transport</keyword>
<feature type="transmembrane region" description="Helical" evidence="7">
    <location>
        <begin position="182"/>
        <end position="202"/>
    </location>
</feature>
<dbReference type="EMBL" id="JBAHYK010002233">
    <property type="protein sequence ID" value="KAL0565509.1"/>
    <property type="molecule type" value="Genomic_DNA"/>
</dbReference>
<dbReference type="PANTHER" id="PTHR43791:SF46">
    <property type="entry name" value="MAJOR FACILITATOR SUPERFAMILY (MFS) PROFILE DOMAIN-CONTAINING PROTEIN-RELATED"/>
    <property type="match status" value="1"/>
</dbReference>
<dbReference type="PANTHER" id="PTHR43791">
    <property type="entry name" value="PERMEASE-RELATED"/>
    <property type="match status" value="1"/>
</dbReference>
<reference evidence="8 9" key="1">
    <citation type="submission" date="2024-02" db="EMBL/GenBank/DDBJ databases">
        <title>A draft genome for the cacao thread blight pathogen Marasmius crinis-equi.</title>
        <authorList>
            <person name="Cohen S.P."/>
            <person name="Baruah I.K."/>
            <person name="Amoako-Attah I."/>
            <person name="Bukari Y."/>
            <person name="Meinhardt L.W."/>
            <person name="Bailey B.A."/>
        </authorList>
    </citation>
    <scope>NUCLEOTIDE SEQUENCE [LARGE SCALE GENOMIC DNA]</scope>
    <source>
        <strain evidence="8 9">GH-76</strain>
    </source>
</reference>
<keyword evidence="3 7" id="KW-0812">Transmembrane</keyword>
<evidence type="ECO:0000256" key="2">
    <source>
        <dbReference type="ARBA" id="ARBA00022448"/>
    </source>
</evidence>
<keyword evidence="4 7" id="KW-1133">Transmembrane helix</keyword>
<evidence type="ECO:0000256" key="7">
    <source>
        <dbReference type="SAM" id="Phobius"/>
    </source>
</evidence>
<sequence length="326" mass="35789">MSMYYRRAEAQKRYTLMFVSASLAGAFSGLLASAIGKMDGIRGFRGWRWVFILEGLLTCVGAVIAYFSVSDFPENAKWLSEEEREFLKVRLREDVGESGYEEKFTVQRAMKAILDHKVVLGGLMYFGLIVPAYSIVYFAPSIIAHLGHGAIHAQLLSVPPLACGFAIGIIVATLSDYYAHRFLFATVCCMVSIAGFGILLTVHDNPNLQYAAILIASAGTYPAMPIVLCWFGMNVRGHLNRAVATGYQISFGNVGGIIASYAFLAKDAPEFHTGYRICLSFVCLAALACLLYFLSVAWENRKADSKERSDAEGGDSSGSSQFRFIY</sequence>
<feature type="transmembrane region" description="Helical" evidence="7">
    <location>
        <begin position="48"/>
        <end position="69"/>
    </location>
</feature>
<dbReference type="Gene3D" id="1.20.1250.20">
    <property type="entry name" value="MFS general substrate transporter like domains"/>
    <property type="match status" value="2"/>
</dbReference>
<keyword evidence="5 7" id="KW-0472">Membrane</keyword>
<organism evidence="8 9">
    <name type="scientific">Marasmius crinis-equi</name>
    <dbReference type="NCBI Taxonomy" id="585013"/>
    <lineage>
        <taxon>Eukaryota</taxon>
        <taxon>Fungi</taxon>
        <taxon>Dikarya</taxon>
        <taxon>Basidiomycota</taxon>
        <taxon>Agaricomycotina</taxon>
        <taxon>Agaricomycetes</taxon>
        <taxon>Agaricomycetidae</taxon>
        <taxon>Agaricales</taxon>
        <taxon>Marasmiineae</taxon>
        <taxon>Marasmiaceae</taxon>
        <taxon>Marasmius</taxon>
    </lineage>
</organism>
<comment type="caution">
    <text evidence="8">The sequence shown here is derived from an EMBL/GenBank/DDBJ whole genome shotgun (WGS) entry which is preliminary data.</text>
</comment>
<evidence type="ECO:0000313" key="9">
    <source>
        <dbReference type="Proteomes" id="UP001465976"/>
    </source>
</evidence>
<accession>A0ABR3ERH7</accession>
<protein>
    <submittedName>
        <fullName evidence="8">High-affinity nicotinic acid transporter</fullName>
    </submittedName>
</protein>
<feature type="transmembrane region" description="Helical" evidence="7">
    <location>
        <begin position="118"/>
        <end position="139"/>
    </location>
</feature>
<feature type="transmembrane region" description="Helical" evidence="7">
    <location>
        <begin position="208"/>
        <end position="231"/>
    </location>
</feature>
<dbReference type="InterPro" id="IPR011701">
    <property type="entry name" value="MFS"/>
</dbReference>
<name>A0ABR3ERH7_9AGAR</name>